<evidence type="ECO:0000313" key="1">
    <source>
        <dbReference type="EMBL" id="OIN58098.1"/>
    </source>
</evidence>
<evidence type="ECO:0008006" key="3">
    <source>
        <dbReference type="Google" id="ProtNLM"/>
    </source>
</evidence>
<dbReference type="RefSeq" id="WP_071504248.1">
    <property type="nucleotide sequence ID" value="NZ_MORL01000008.1"/>
</dbReference>
<evidence type="ECO:0000313" key="2">
    <source>
        <dbReference type="Proteomes" id="UP000181790"/>
    </source>
</evidence>
<reference evidence="1 2" key="1">
    <citation type="submission" date="2016-10" db="EMBL/GenBank/DDBJ databases">
        <title>Arsenicibacter rosenii gen. nov., sp. nov., an efficient arsenic-methylating bacterium isolated from an arsenic-contaminated paddy soil.</title>
        <authorList>
            <person name="Huang K."/>
        </authorList>
    </citation>
    <scope>NUCLEOTIDE SEQUENCE [LARGE SCALE GENOMIC DNA]</scope>
    <source>
        <strain evidence="1 2">SM-1</strain>
    </source>
</reference>
<accession>A0A1S2VJU9</accession>
<keyword evidence="2" id="KW-1185">Reference proteome</keyword>
<proteinExistence type="predicted"/>
<protein>
    <recommendedName>
        <fullName evidence="3">Secretion system C-terminal sorting domain-containing protein</fullName>
    </recommendedName>
</protein>
<organism evidence="1 2">
    <name type="scientific">Arsenicibacter rosenii</name>
    <dbReference type="NCBI Taxonomy" id="1750698"/>
    <lineage>
        <taxon>Bacteria</taxon>
        <taxon>Pseudomonadati</taxon>
        <taxon>Bacteroidota</taxon>
        <taxon>Cytophagia</taxon>
        <taxon>Cytophagales</taxon>
        <taxon>Spirosomataceae</taxon>
        <taxon>Arsenicibacter</taxon>
    </lineage>
</organism>
<dbReference type="AlphaFoldDB" id="A0A1S2VJU9"/>
<dbReference type="OrthoDB" id="951251at2"/>
<sequence length="280" mass="30501">MKKNLIGLVVVAWLCSLYAVAQPKIVLRMAFNAEQNRYAVFARPNFSANQFAWGPSQVSVVLPAEVADQSVSARSTNIGVWSDNSRVFAPEAVPGVDFHGFTTQGGKVDLVAGDEFLLFDFTLPQGYIEGVRLFDTQKDPSAAKPGMKGGDFSSYMADDKGKNLLNMDLSPPKLDVKDEGKLVSAILGTALEPSVRVVAYPNPSPSGVFRLFLQGFDRSERLTVQITTLTGKVMQSFSERADVLAGKALSLTNAADSFLILSVSRPDKQQTFAQKLWLRD</sequence>
<comment type="caution">
    <text evidence="1">The sequence shown here is derived from an EMBL/GenBank/DDBJ whole genome shotgun (WGS) entry which is preliminary data.</text>
</comment>
<name>A0A1S2VJU9_9BACT</name>
<gene>
    <name evidence="1" type="ORF">BLX24_16355</name>
</gene>
<dbReference type="EMBL" id="MORL01000008">
    <property type="protein sequence ID" value="OIN58098.1"/>
    <property type="molecule type" value="Genomic_DNA"/>
</dbReference>
<dbReference type="Proteomes" id="UP000181790">
    <property type="component" value="Unassembled WGS sequence"/>
</dbReference>